<dbReference type="InterPro" id="IPR019127">
    <property type="entry name" value="Exosortase"/>
</dbReference>
<dbReference type="InterPro" id="IPR017540">
    <property type="entry name" value="Exosortase-1"/>
</dbReference>
<reference evidence="10 11" key="1">
    <citation type="submission" date="2018-05" db="EMBL/GenBank/DDBJ databases">
        <title>Spiribacter halobius sp. nov., a moderately halophilic bacterium isolated from marine solar saltern.</title>
        <authorList>
            <person name="Zheng W.-S."/>
            <person name="Lu D.-C."/>
            <person name="Du Z.-J."/>
        </authorList>
    </citation>
    <scope>NUCLEOTIDE SEQUENCE [LARGE SCALE GENOMIC DNA]</scope>
    <source>
        <strain evidence="10 11">E85</strain>
    </source>
</reference>
<feature type="domain" description="Methanolan biosynthesis EpsI" evidence="9">
    <location>
        <begin position="314"/>
        <end position="511"/>
    </location>
</feature>
<dbReference type="NCBIfam" id="TIGR02602">
    <property type="entry name" value="8TM_EpsH"/>
    <property type="match status" value="1"/>
</dbReference>
<evidence type="ECO:0000256" key="1">
    <source>
        <dbReference type="ARBA" id="ARBA00004651"/>
    </source>
</evidence>
<dbReference type="NCBIfam" id="TIGR04178">
    <property type="entry name" value="exo_archaeo"/>
    <property type="match status" value="1"/>
</dbReference>
<evidence type="ECO:0000313" key="10">
    <source>
        <dbReference type="EMBL" id="PWG62684.1"/>
    </source>
</evidence>
<dbReference type="InterPro" id="IPR014263">
    <property type="entry name" value="Methanolan_biosynth_EpsI"/>
</dbReference>
<sequence length="521" mass="57037">MSASTDHLPSAAVGEQRPYSWPLAGALAVGLIALTLALFFPTAWSMVEIWTRSETFAHGYIIAPISLFLIWRRREVLAQIAPRPQPLALVVLIGAGFLWLLSDLAEVAVTQQLALVSMIPAVVWLTLGTRVVWALLFPLAYLFFSVPIGEFLILPLMKLTADVTVSLVRLSGIPVFREGFFFSLPSGNWSIVEGCSGLRYLIASVALGTLYAYITYRSALRRSLFVVASVIVPIIANSLRAYMIVMIGHFSGMEYATGVDHLIYGWVFFGVVILLMFWVGAYWAEDTRGPAPGSLEPEPRRQGLATPFSVAGIGVLALAAWPALAYQLQGPPASAFSRAALQAPVVAGWSQSDGGLTEWSPRYRGMDLERHASYQGPAGEAGLYLAYYLPHAEQGELINSQNVMVEQKHPRWRMTTVSVRGDVPAAPGGSVYEADLRLEGQRVLAWYWYWIGGEHLTDRIQGKALEAFAPLMGRERGTAGVVVYAPYGTEREEARETLRAFLADARPALDDTLTSTVRGGQ</sequence>
<evidence type="ECO:0000256" key="7">
    <source>
        <dbReference type="ARBA" id="ARBA00023136"/>
    </source>
</evidence>
<gene>
    <name evidence="10" type="ORF">DEM34_11065</name>
</gene>
<organism evidence="10 11">
    <name type="scientific">Sediminicurvatus halobius</name>
    <dbReference type="NCBI Taxonomy" id="2182432"/>
    <lineage>
        <taxon>Bacteria</taxon>
        <taxon>Pseudomonadati</taxon>
        <taxon>Pseudomonadota</taxon>
        <taxon>Gammaproteobacteria</taxon>
        <taxon>Chromatiales</taxon>
        <taxon>Ectothiorhodospiraceae</taxon>
        <taxon>Sediminicurvatus</taxon>
    </lineage>
</organism>
<evidence type="ECO:0000256" key="4">
    <source>
        <dbReference type="ARBA" id="ARBA00022692"/>
    </source>
</evidence>
<comment type="subcellular location">
    <subcellularLocation>
        <location evidence="1">Cell membrane</location>
        <topology evidence="1">Multi-pass membrane protein</topology>
    </subcellularLocation>
</comment>
<feature type="transmembrane region" description="Helical" evidence="8">
    <location>
        <begin position="263"/>
        <end position="284"/>
    </location>
</feature>
<feature type="transmembrane region" description="Helical" evidence="8">
    <location>
        <begin position="304"/>
        <end position="324"/>
    </location>
</feature>
<dbReference type="OrthoDB" id="9797363at2"/>
<dbReference type="InterPro" id="IPR013426">
    <property type="entry name" value="EpsH-like"/>
</dbReference>
<evidence type="ECO:0000259" key="9">
    <source>
        <dbReference type="Pfam" id="PF11984"/>
    </source>
</evidence>
<comment type="caution">
    <text evidence="10">The sequence shown here is derived from an EMBL/GenBank/DDBJ whole genome shotgun (WGS) entry which is preliminary data.</text>
</comment>
<dbReference type="Pfam" id="PF09721">
    <property type="entry name" value="Exosortase_EpsH"/>
    <property type="match status" value="1"/>
</dbReference>
<dbReference type="GO" id="GO:0008233">
    <property type="term" value="F:peptidase activity"/>
    <property type="evidence" value="ECO:0007669"/>
    <property type="project" value="UniProtKB-KW"/>
</dbReference>
<dbReference type="RefSeq" id="WP_109678883.1">
    <property type="nucleotide sequence ID" value="NZ_CP086615.1"/>
</dbReference>
<dbReference type="GO" id="GO:0006508">
    <property type="term" value="P:proteolysis"/>
    <property type="evidence" value="ECO:0007669"/>
    <property type="project" value="UniProtKB-KW"/>
</dbReference>
<feature type="transmembrane region" description="Helical" evidence="8">
    <location>
        <begin position="121"/>
        <end position="144"/>
    </location>
</feature>
<keyword evidence="4 8" id="KW-0812">Transmembrane</keyword>
<keyword evidence="6 8" id="KW-1133">Transmembrane helix</keyword>
<dbReference type="EMBL" id="QFFI01000016">
    <property type="protein sequence ID" value="PWG62684.1"/>
    <property type="molecule type" value="Genomic_DNA"/>
</dbReference>
<feature type="transmembrane region" description="Helical" evidence="8">
    <location>
        <begin position="223"/>
        <end position="243"/>
    </location>
</feature>
<evidence type="ECO:0000256" key="6">
    <source>
        <dbReference type="ARBA" id="ARBA00022989"/>
    </source>
</evidence>
<feature type="transmembrane region" description="Helical" evidence="8">
    <location>
        <begin position="56"/>
        <end position="72"/>
    </location>
</feature>
<protein>
    <submittedName>
        <fullName evidence="10">Exosortase A</fullName>
    </submittedName>
</protein>
<dbReference type="Proteomes" id="UP000245474">
    <property type="component" value="Unassembled WGS sequence"/>
</dbReference>
<name>A0A2U2N139_9GAMM</name>
<dbReference type="Pfam" id="PF11984">
    <property type="entry name" value="DUF3485"/>
    <property type="match status" value="1"/>
</dbReference>
<dbReference type="InterPro" id="IPR026392">
    <property type="entry name" value="Exo/Archaeosortase_dom"/>
</dbReference>
<evidence type="ECO:0000313" key="11">
    <source>
        <dbReference type="Proteomes" id="UP000245474"/>
    </source>
</evidence>
<keyword evidence="11" id="KW-1185">Reference proteome</keyword>
<keyword evidence="5" id="KW-0378">Hydrolase</keyword>
<dbReference type="NCBIfam" id="TIGR02914">
    <property type="entry name" value="EpsI_fam"/>
    <property type="match status" value="1"/>
</dbReference>
<feature type="transmembrane region" description="Helical" evidence="8">
    <location>
        <begin position="21"/>
        <end position="44"/>
    </location>
</feature>
<evidence type="ECO:0000256" key="5">
    <source>
        <dbReference type="ARBA" id="ARBA00022801"/>
    </source>
</evidence>
<evidence type="ECO:0000256" key="8">
    <source>
        <dbReference type="SAM" id="Phobius"/>
    </source>
</evidence>
<feature type="transmembrane region" description="Helical" evidence="8">
    <location>
        <begin position="84"/>
        <end position="101"/>
    </location>
</feature>
<dbReference type="GO" id="GO:0005886">
    <property type="term" value="C:plasma membrane"/>
    <property type="evidence" value="ECO:0007669"/>
    <property type="project" value="UniProtKB-SubCell"/>
</dbReference>
<keyword evidence="7 8" id="KW-0472">Membrane</keyword>
<proteinExistence type="predicted"/>
<feature type="transmembrane region" description="Helical" evidence="8">
    <location>
        <begin position="197"/>
        <end position="216"/>
    </location>
</feature>
<keyword evidence="3" id="KW-0645">Protease</keyword>
<dbReference type="AlphaFoldDB" id="A0A2U2N139"/>
<evidence type="ECO:0000256" key="2">
    <source>
        <dbReference type="ARBA" id="ARBA00022475"/>
    </source>
</evidence>
<evidence type="ECO:0000256" key="3">
    <source>
        <dbReference type="ARBA" id="ARBA00022670"/>
    </source>
</evidence>
<accession>A0A2U2N139</accession>
<dbReference type="NCBIfam" id="TIGR03109">
    <property type="entry name" value="exosort_XrtA"/>
    <property type="match status" value="1"/>
</dbReference>
<keyword evidence="2" id="KW-1003">Cell membrane</keyword>